<feature type="transmembrane region" description="Helical" evidence="9">
    <location>
        <begin position="360"/>
        <end position="381"/>
    </location>
</feature>
<keyword evidence="10" id="KW-1185">Reference proteome</keyword>
<dbReference type="Proteomes" id="UP000887574">
    <property type="component" value="Unplaced"/>
</dbReference>
<dbReference type="WBParaSite" id="jg21665.1">
    <property type="protein sequence ID" value="jg21665.1"/>
    <property type="gene ID" value="jg21665"/>
</dbReference>
<accession>A0A915DPW3</accession>
<evidence type="ECO:0000256" key="3">
    <source>
        <dbReference type="ARBA" id="ARBA00022692"/>
    </source>
</evidence>
<evidence type="ECO:0000256" key="6">
    <source>
        <dbReference type="ARBA" id="ARBA00057852"/>
    </source>
</evidence>
<evidence type="ECO:0000313" key="11">
    <source>
        <dbReference type="WBParaSite" id="jg21665.1"/>
    </source>
</evidence>
<evidence type="ECO:0000313" key="10">
    <source>
        <dbReference type="Proteomes" id="UP000887574"/>
    </source>
</evidence>
<evidence type="ECO:0000256" key="4">
    <source>
        <dbReference type="ARBA" id="ARBA00022989"/>
    </source>
</evidence>
<evidence type="ECO:0000256" key="9">
    <source>
        <dbReference type="SAM" id="Phobius"/>
    </source>
</evidence>
<dbReference type="GO" id="GO:0016020">
    <property type="term" value="C:membrane"/>
    <property type="evidence" value="ECO:0007669"/>
    <property type="project" value="UniProtKB-SubCell"/>
</dbReference>
<organism evidence="10 11">
    <name type="scientific">Ditylenchus dipsaci</name>
    <dbReference type="NCBI Taxonomy" id="166011"/>
    <lineage>
        <taxon>Eukaryota</taxon>
        <taxon>Metazoa</taxon>
        <taxon>Ecdysozoa</taxon>
        <taxon>Nematoda</taxon>
        <taxon>Chromadorea</taxon>
        <taxon>Rhabditida</taxon>
        <taxon>Tylenchina</taxon>
        <taxon>Tylenchomorpha</taxon>
        <taxon>Sphaerularioidea</taxon>
        <taxon>Anguinidae</taxon>
        <taxon>Anguininae</taxon>
        <taxon>Ditylenchus</taxon>
    </lineage>
</organism>
<evidence type="ECO:0000256" key="7">
    <source>
        <dbReference type="ARBA" id="ARBA00070070"/>
    </source>
</evidence>
<dbReference type="Gene3D" id="1.20.140.140">
    <property type="entry name" value="Calcium release-activated calcium channel protein Orai"/>
    <property type="match status" value="1"/>
</dbReference>
<dbReference type="PANTHER" id="PTHR31501:SF7">
    <property type="entry name" value="CALCIUM RELEASE-ACTIVATED CALCIUM CHANNEL PROTEIN 1"/>
    <property type="match status" value="1"/>
</dbReference>
<evidence type="ECO:0000256" key="5">
    <source>
        <dbReference type="ARBA" id="ARBA00023136"/>
    </source>
</evidence>
<sequence length="437" mass="47482">MTAPASSSSSFCEEQPGTDSYYCKQQASCSSSSSCSLEAEEDCFSTPKSSNSLDQVYSDSPPWGTDNIARAAPEYPQLNQSSECLVSRMLQTARQPPFSTAKDHHHQPFYHPLPNLRDLWPVLAVPIPHPPDPNDLGLDPIPTKVNKQLAGSRLALNMMSATTALAMTHTVASGPPAAAVPGSGASVCDSLGGGQDSTTGHAGPGAARLNMRGGFESHHLNGLHRHRGELSVHEKYRYDLSRAQLKASSRTSALLSGFAMVALVELQYANETPKPLLILLGVVTTLLVSVHLLALMMSTCLLPYIEANGCTQDSPHIKLKFYIELSWLFSTCIGLLLFLLEIGVIFFVKFNAIGYDLGGYITTAMLVPVFIAFIVISYLIHRSRFTHSMDRVNDKVVDLQRFLSEAEVTPPSANTIHRNMVGVGLQSVSMMKTFKEV</sequence>
<keyword evidence="4 9" id="KW-1133">Transmembrane helix</keyword>
<dbReference type="AlphaFoldDB" id="A0A915DPW3"/>
<dbReference type="GO" id="GO:0015279">
    <property type="term" value="F:store-operated calcium channel activity"/>
    <property type="evidence" value="ECO:0007669"/>
    <property type="project" value="TreeGrafter"/>
</dbReference>
<feature type="transmembrane region" description="Helical" evidence="9">
    <location>
        <begin position="325"/>
        <end position="348"/>
    </location>
</feature>
<protein>
    <recommendedName>
        <fullName evidence="7">Protein orai</fullName>
    </recommendedName>
    <alternativeName>
        <fullName evidence="8">Store-operated calcium channel</fullName>
    </alternativeName>
</protein>
<reference evidence="11" key="1">
    <citation type="submission" date="2022-11" db="UniProtKB">
        <authorList>
            <consortium name="WormBaseParasite"/>
        </authorList>
    </citation>
    <scope>IDENTIFICATION</scope>
</reference>
<proteinExistence type="inferred from homology"/>
<keyword evidence="5 9" id="KW-0472">Membrane</keyword>
<dbReference type="GO" id="GO:0002115">
    <property type="term" value="P:store-operated calcium entry"/>
    <property type="evidence" value="ECO:0007669"/>
    <property type="project" value="TreeGrafter"/>
</dbReference>
<comment type="function">
    <text evidence="6">Ca(2+) release-activated Ca(2+)-like (CRAC-like) channel subunit which mediates Ca(2+) influx and increase in Ca(2+)-selective current by synergy with the Ca(2+) sensor, stim-1. Required for Ca(2+) and IP3-dependent contractile activity of sheath cells and the spermatheca. Affects brood size and somatic cell function.</text>
</comment>
<evidence type="ECO:0000256" key="1">
    <source>
        <dbReference type="ARBA" id="ARBA00004141"/>
    </source>
</evidence>
<name>A0A915DPW3_9BILA</name>
<dbReference type="Pfam" id="PF07856">
    <property type="entry name" value="Orai-1"/>
    <property type="match status" value="1"/>
</dbReference>
<comment type="similarity">
    <text evidence="2">Belongs to the Orai family.</text>
</comment>
<dbReference type="FunFam" id="1.20.140.140:FF:000003">
    <property type="entry name" value="Protein orai"/>
    <property type="match status" value="1"/>
</dbReference>
<comment type="subcellular location">
    <subcellularLocation>
        <location evidence="1">Membrane</location>
        <topology evidence="1">Multi-pass membrane protein</topology>
    </subcellularLocation>
</comment>
<feature type="transmembrane region" description="Helical" evidence="9">
    <location>
        <begin position="276"/>
        <end position="304"/>
    </location>
</feature>
<evidence type="ECO:0000256" key="8">
    <source>
        <dbReference type="ARBA" id="ARBA00080439"/>
    </source>
</evidence>
<dbReference type="InterPro" id="IPR038350">
    <property type="entry name" value="Orai_sf"/>
</dbReference>
<dbReference type="PANTHER" id="PTHR31501">
    <property type="entry name" value="CALCIUM RELEASE-ACTIVATED CALCIUM CHANNEL PROTEIN 1"/>
    <property type="match status" value="1"/>
</dbReference>
<evidence type="ECO:0000256" key="2">
    <source>
        <dbReference type="ARBA" id="ARBA00008062"/>
    </source>
</evidence>
<dbReference type="InterPro" id="IPR012446">
    <property type="entry name" value="CRAC_channel"/>
</dbReference>
<keyword evidence="3 9" id="KW-0812">Transmembrane</keyword>